<dbReference type="SMART" id="SM00128">
    <property type="entry name" value="IPPc"/>
    <property type="match status" value="1"/>
</dbReference>
<reference evidence="5" key="1">
    <citation type="journal article" date="2023" name="bioRxiv">
        <title>Improved chromosome-level genome assembly for marigold (Tagetes erecta).</title>
        <authorList>
            <person name="Jiang F."/>
            <person name="Yuan L."/>
            <person name="Wang S."/>
            <person name="Wang H."/>
            <person name="Xu D."/>
            <person name="Wang A."/>
            <person name="Fan W."/>
        </authorList>
    </citation>
    <scope>NUCLEOTIDE SEQUENCE</scope>
    <source>
        <strain evidence="5">WSJ</strain>
        <tissue evidence="5">Leaf</tissue>
    </source>
</reference>
<name>A0AAD8JSL3_TARER</name>
<proteinExistence type="inferred from homology"/>
<dbReference type="GO" id="GO:0004445">
    <property type="term" value="F:inositol-polyphosphate 5-phosphatase activity"/>
    <property type="evidence" value="ECO:0007669"/>
    <property type="project" value="InterPro"/>
</dbReference>
<protein>
    <recommendedName>
        <fullName evidence="4">Inositol polyphosphate-related phosphatase domain-containing protein</fullName>
    </recommendedName>
</protein>
<accession>A0AAD8JSL3</accession>
<dbReference type="InterPro" id="IPR045849">
    <property type="entry name" value="IP5P_plant"/>
</dbReference>
<evidence type="ECO:0000313" key="6">
    <source>
        <dbReference type="Proteomes" id="UP001229421"/>
    </source>
</evidence>
<dbReference type="PANTHER" id="PTHR45666">
    <property type="entry name" value="TYPE IV INOSITOL POLYPHOSPHATE 5-PHOSPHATASE 9"/>
    <property type="match status" value="1"/>
</dbReference>
<evidence type="ECO:0000256" key="1">
    <source>
        <dbReference type="ARBA" id="ARBA00010768"/>
    </source>
</evidence>
<dbReference type="GO" id="GO:0046856">
    <property type="term" value="P:phosphatidylinositol dephosphorylation"/>
    <property type="evidence" value="ECO:0007669"/>
    <property type="project" value="InterPro"/>
</dbReference>
<feature type="domain" description="Inositol polyphosphate-related phosphatase" evidence="4">
    <location>
        <begin position="81"/>
        <end position="452"/>
    </location>
</feature>
<dbReference type="Proteomes" id="UP001229421">
    <property type="component" value="Unassembled WGS sequence"/>
</dbReference>
<dbReference type="AlphaFoldDB" id="A0AAD8JSL3"/>
<dbReference type="SUPFAM" id="SSF56219">
    <property type="entry name" value="DNase I-like"/>
    <property type="match status" value="1"/>
</dbReference>
<evidence type="ECO:0000256" key="2">
    <source>
        <dbReference type="ARBA" id="ARBA00022801"/>
    </source>
</evidence>
<evidence type="ECO:0000256" key="3">
    <source>
        <dbReference type="SAM" id="MobiDB-lite"/>
    </source>
</evidence>
<dbReference type="GO" id="GO:0034485">
    <property type="term" value="F:phosphatidylinositol-3,4,5-trisphosphate 5-phosphatase activity"/>
    <property type="evidence" value="ECO:0007669"/>
    <property type="project" value="TreeGrafter"/>
</dbReference>
<dbReference type="InterPro" id="IPR000300">
    <property type="entry name" value="IPPc"/>
</dbReference>
<evidence type="ECO:0000259" key="4">
    <source>
        <dbReference type="SMART" id="SM00128"/>
    </source>
</evidence>
<keyword evidence="2" id="KW-0378">Hydrolase</keyword>
<feature type="region of interest" description="Disordered" evidence="3">
    <location>
        <begin position="155"/>
        <end position="174"/>
    </location>
</feature>
<evidence type="ECO:0000313" key="5">
    <source>
        <dbReference type="EMBL" id="KAK1409837.1"/>
    </source>
</evidence>
<keyword evidence="6" id="KW-1185">Reference proteome</keyword>
<gene>
    <name evidence="5" type="ORF">QVD17_36366</name>
</gene>
<dbReference type="PANTHER" id="PTHR45666:SF15">
    <property type="entry name" value="TYPE I INOSITOL POLYPHOSPHATE 5-PHOSPHATASE 8"/>
    <property type="match status" value="1"/>
</dbReference>
<comment type="similarity">
    <text evidence="1">Belongs to the inositol polyphosphate 5-phosphatase family.</text>
</comment>
<dbReference type="Pfam" id="PF22669">
    <property type="entry name" value="Exo_endo_phos2"/>
    <property type="match status" value="1"/>
</dbReference>
<comment type="caution">
    <text evidence="5">The sequence shown here is derived from an EMBL/GenBank/DDBJ whole genome shotgun (WGS) entry which is preliminary data.</text>
</comment>
<organism evidence="5 6">
    <name type="scientific">Tagetes erecta</name>
    <name type="common">African marigold</name>
    <dbReference type="NCBI Taxonomy" id="13708"/>
    <lineage>
        <taxon>Eukaryota</taxon>
        <taxon>Viridiplantae</taxon>
        <taxon>Streptophyta</taxon>
        <taxon>Embryophyta</taxon>
        <taxon>Tracheophyta</taxon>
        <taxon>Spermatophyta</taxon>
        <taxon>Magnoliopsida</taxon>
        <taxon>eudicotyledons</taxon>
        <taxon>Gunneridae</taxon>
        <taxon>Pentapetalae</taxon>
        <taxon>asterids</taxon>
        <taxon>campanulids</taxon>
        <taxon>Asterales</taxon>
        <taxon>Asteraceae</taxon>
        <taxon>Asteroideae</taxon>
        <taxon>Heliantheae alliance</taxon>
        <taxon>Tageteae</taxon>
        <taxon>Tagetes</taxon>
    </lineage>
</organism>
<sequence>MKTESIQHSKGSWPKMKMRKWLNLKKGENDFTSDFSVNVAADWSERRKSCSDDGRYAVVPEELSEEWLTNDESGRLKQEKVDLSMFVGTWNVGGNCPHKDLDVRNWLRTSSPADIYVIGFQEIVPLNAGNVLGAENKSPAVKWLSLIHEALNTNPQTPLNYNPTSTVDHSQSTQKPRASFSDLLSLEDELGHEEVQRTFDTSNDPKARRGPGFSLLASKQMVGIFLCIFIRKDLRHYVSDLKMSCVGRGIMGYLGNKGSISISMTLHRTTFCFVCTHLASGEKEGDELKRNTDVTEILRKTRFSRSYRTLGKPVSPVNILGHEKVIWLGDLNYRLSSTSGGVHESLQRSDWQALLEKDQLIIEQKAGRIFTGWEEGKICFAPTYKYVTNSDRYVATQTSTPKEKRRTPAWCDRILWKGEGLKQLSYVRGESKFSDHRPVNSLFSVQVNLPLNENVSANSNDPNMIKLISKTLSCLESTPRFSSIAKNISIQ</sequence>
<dbReference type="EMBL" id="JAUHHV010000010">
    <property type="protein sequence ID" value="KAK1409837.1"/>
    <property type="molecule type" value="Genomic_DNA"/>
</dbReference>
<dbReference type="Gene3D" id="3.60.10.10">
    <property type="entry name" value="Endonuclease/exonuclease/phosphatase"/>
    <property type="match status" value="1"/>
</dbReference>
<dbReference type="GO" id="GO:0004439">
    <property type="term" value="F:phosphatidylinositol-4,5-bisphosphate 5-phosphatase activity"/>
    <property type="evidence" value="ECO:0007669"/>
    <property type="project" value="TreeGrafter"/>
</dbReference>
<dbReference type="InterPro" id="IPR036691">
    <property type="entry name" value="Endo/exonu/phosph_ase_sf"/>
</dbReference>